<dbReference type="InterPro" id="IPR036291">
    <property type="entry name" value="NAD(P)-bd_dom_sf"/>
</dbReference>
<dbReference type="OrthoDB" id="9815825at2"/>
<dbReference type="Gene3D" id="3.30.360.10">
    <property type="entry name" value="Dihydrodipicolinate Reductase, domain 2"/>
    <property type="match status" value="1"/>
</dbReference>
<dbReference type="Pfam" id="PF01408">
    <property type="entry name" value="GFO_IDH_MocA"/>
    <property type="match status" value="1"/>
</dbReference>
<dbReference type="EMBL" id="PXXO01000008">
    <property type="protein sequence ID" value="PSJ05067.1"/>
    <property type="molecule type" value="Genomic_DNA"/>
</dbReference>
<proteinExistence type="predicted"/>
<dbReference type="Gene3D" id="3.40.50.720">
    <property type="entry name" value="NAD(P)-binding Rossmann-like Domain"/>
    <property type="match status" value="1"/>
</dbReference>
<reference evidence="3 4" key="1">
    <citation type="journal article" date="2018" name="Environ. Microbiol.">
        <title>Ecological and genomic features of two widespread freshwater picocyanobacteria.</title>
        <authorList>
            <person name="Cabello-Yeves P.J."/>
            <person name="Picazo A."/>
            <person name="Camacho A."/>
            <person name="Callieri C."/>
            <person name="Rosselli R."/>
            <person name="Roda-Garcia J.J."/>
            <person name="Coutinho F.H."/>
            <person name="Rodriguez-Valera F."/>
        </authorList>
    </citation>
    <scope>NUCLEOTIDE SEQUENCE [LARGE SCALE GENOMIC DNA]</scope>
    <source>
        <strain evidence="3 4">Tous</strain>
    </source>
</reference>
<evidence type="ECO:0000259" key="1">
    <source>
        <dbReference type="Pfam" id="PF01408"/>
    </source>
</evidence>
<evidence type="ECO:0000259" key="2">
    <source>
        <dbReference type="Pfam" id="PF22725"/>
    </source>
</evidence>
<dbReference type="Pfam" id="PF22725">
    <property type="entry name" value="GFO_IDH_MocA_C3"/>
    <property type="match status" value="1"/>
</dbReference>
<protein>
    <submittedName>
        <fullName evidence="3">Oxidoreductase</fullName>
    </submittedName>
</protein>
<dbReference type="PANTHER" id="PTHR43377:SF1">
    <property type="entry name" value="BILIVERDIN REDUCTASE A"/>
    <property type="match status" value="1"/>
</dbReference>
<organism evidence="3 4">
    <name type="scientific">Cyanobium usitatum str. Tous</name>
    <dbReference type="NCBI Taxonomy" id="2116684"/>
    <lineage>
        <taxon>Bacteria</taxon>
        <taxon>Bacillati</taxon>
        <taxon>Cyanobacteriota</taxon>
        <taxon>Cyanophyceae</taxon>
        <taxon>Synechococcales</taxon>
        <taxon>Prochlorococcaceae</taxon>
        <taxon>Cyanobium</taxon>
    </lineage>
</organism>
<evidence type="ECO:0000313" key="4">
    <source>
        <dbReference type="Proteomes" id="UP000243002"/>
    </source>
</evidence>
<dbReference type="InterPro" id="IPR000683">
    <property type="entry name" value="Gfo/Idh/MocA-like_OxRdtase_N"/>
</dbReference>
<dbReference type="PANTHER" id="PTHR43377">
    <property type="entry name" value="BILIVERDIN REDUCTASE A"/>
    <property type="match status" value="1"/>
</dbReference>
<comment type="caution">
    <text evidence="3">The sequence shown here is derived from an EMBL/GenBank/DDBJ whole genome shotgun (WGS) entry which is preliminary data.</text>
</comment>
<dbReference type="SUPFAM" id="SSF55347">
    <property type="entry name" value="Glyceraldehyde-3-phosphate dehydrogenase-like, C-terminal domain"/>
    <property type="match status" value="1"/>
</dbReference>
<keyword evidence="4" id="KW-1185">Reference proteome</keyword>
<gene>
    <name evidence="3" type="ORF">C7K55_08255</name>
</gene>
<accession>A0A2P7MV30</accession>
<dbReference type="InterPro" id="IPR055170">
    <property type="entry name" value="GFO_IDH_MocA-like_dom"/>
</dbReference>
<feature type="domain" description="GFO/IDH/MocA-like oxidoreductase" evidence="2">
    <location>
        <begin position="152"/>
        <end position="221"/>
    </location>
</feature>
<dbReference type="SUPFAM" id="SSF51735">
    <property type="entry name" value="NAD(P)-binding Rossmann-fold domains"/>
    <property type="match status" value="1"/>
</dbReference>
<evidence type="ECO:0000313" key="3">
    <source>
        <dbReference type="EMBL" id="PSJ05067.1"/>
    </source>
</evidence>
<dbReference type="Proteomes" id="UP000243002">
    <property type="component" value="Unassembled WGS sequence"/>
</dbReference>
<sequence length="330" mass="35928">MNPVRVGVIGIGNMGWHHARVLSLIKDAELVGVADPDRSRGQLATEQFGCRWFPSYEEMLPEVDAVCIAVPTLLHHRVGLACLKAGVHVLIEKPIAASQEEAVELIHAAEQAGRLLQVGHIERFNPAFRELVKVVANEEVVVLEARRHSPNPDRANDVSVVLDLMIHDIDLVLELAGAPVIRLAAAGGRSAEGPIDYVNATLAFANGVVASLTASKMAHRKIRSLSAHCRGSLVETDFLKRTLHIHRRAHESVSADHGELVYRSDGVIEEVSTTSIEPLYAELEHFLQCVRGVETPAVDGLQASRALQLADLIEQCVEQPNLCMSLEAPI</sequence>
<dbReference type="InterPro" id="IPR051450">
    <property type="entry name" value="Gfo/Idh/MocA_Oxidoreductases"/>
</dbReference>
<feature type="domain" description="Gfo/Idh/MocA-like oxidoreductase N-terminal" evidence="1">
    <location>
        <begin position="4"/>
        <end position="120"/>
    </location>
</feature>
<dbReference type="GO" id="GO:0000166">
    <property type="term" value="F:nucleotide binding"/>
    <property type="evidence" value="ECO:0007669"/>
    <property type="project" value="InterPro"/>
</dbReference>
<dbReference type="AlphaFoldDB" id="A0A2P7MV30"/>
<name>A0A2P7MV30_9CYAN</name>
<dbReference type="RefSeq" id="WP_106632261.1">
    <property type="nucleotide sequence ID" value="NZ_PXXO01000008.1"/>
</dbReference>